<reference evidence="2 3" key="1">
    <citation type="submission" date="2014-08" db="EMBL/GenBank/DDBJ databases">
        <title>Porphyromonas gulae strain:COT-052_OH1451 Genome sequencing.</title>
        <authorList>
            <person name="Wallis C."/>
            <person name="Deusch O."/>
            <person name="O'Flynn C."/>
            <person name="Davis I."/>
            <person name="Jospin G."/>
            <person name="Darling A.E."/>
            <person name="Coil D.A."/>
            <person name="Alexiev A."/>
            <person name="Horsfall A."/>
            <person name="Kirkwood N."/>
            <person name="Harris S."/>
            <person name="Eisen J.A."/>
        </authorList>
    </citation>
    <scope>NUCLEOTIDE SEQUENCE [LARGE SCALE GENOMIC DNA]</scope>
    <source>
        <strain evidence="3">COT-052 OH1451</strain>
    </source>
</reference>
<feature type="transmembrane region" description="Helical" evidence="1">
    <location>
        <begin position="12"/>
        <end position="36"/>
    </location>
</feature>
<proteinExistence type="predicted"/>
<keyword evidence="1" id="KW-0472">Membrane</keyword>
<comment type="caution">
    <text evidence="2">The sequence shown here is derived from an EMBL/GenBank/DDBJ whole genome shotgun (WGS) entry which is preliminary data.</text>
</comment>
<keyword evidence="1" id="KW-1133">Transmembrane helix</keyword>
<accession>A0A0A2FGJ7</accession>
<dbReference type="RefSeq" id="WP_039420154.1">
    <property type="nucleotide sequence ID" value="NZ_JRAI01000013.1"/>
</dbReference>
<evidence type="ECO:0000313" key="2">
    <source>
        <dbReference type="EMBL" id="KGN87459.1"/>
    </source>
</evidence>
<keyword evidence="1" id="KW-0812">Transmembrane</keyword>
<dbReference type="EMBL" id="JRAI01000013">
    <property type="protein sequence ID" value="KGN87459.1"/>
    <property type="molecule type" value="Genomic_DNA"/>
</dbReference>
<evidence type="ECO:0000256" key="1">
    <source>
        <dbReference type="SAM" id="Phobius"/>
    </source>
</evidence>
<dbReference type="Proteomes" id="UP000030130">
    <property type="component" value="Unassembled WGS sequence"/>
</dbReference>
<feature type="transmembrane region" description="Helical" evidence="1">
    <location>
        <begin position="56"/>
        <end position="76"/>
    </location>
</feature>
<dbReference type="AlphaFoldDB" id="A0A0A2FGJ7"/>
<protein>
    <submittedName>
        <fullName evidence="2">Uncharacterized protein</fullName>
    </submittedName>
</protein>
<name>A0A0A2FGJ7_9PORP</name>
<evidence type="ECO:0000313" key="3">
    <source>
        <dbReference type="Proteomes" id="UP000030130"/>
    </source>
</evidence>
<gene>
    <name evidence="2" type="ORF">HR08_01985</name>
</gene>
<organism evidence="2 3">
    <name type="scientific">Porphyromonas gulae</name>
    <dbReference type="NCBI Taxonomy" id="111105"/>
    <lineage>
        <taxon>Bacteria</taxon>
        <taxon>Pseudomonadati</taxon>
        <taxon>Bacteroidota</taxon>
        <taxon>Bacteroidia</taxon>
        <taxon>Bacteroidales</taxon>
        <taxon>Porphyromonadaceae</taxon>
        <taxon>Porphyromonas</taxon>
    </lineage>
</organism>
<sequence>MRRGFRGKNKRAEAVLAGKLALILLVALILVVFFILKGLDWVAGEEGGFGVFSGLFVFWLSFAFAIVVISCVLHLCRGFGCFSGSSGFAYFLFVRCRFVYRASSHDGRALPFCRVGHSACATSWQIRDQADSLAVFLSV</sequence>